<feature type="signal peptide" evidence="2">
    <location>
        <begin position="1"/>
        <end position="23"/>
    </location>
</feature>
<feature type="compositionally biased region" description="Basic and acidic residues" evidence="1">
    <location>
        <begin position="54"/>
        <end position="69"/>
    </location>
</feature>
<feature type="compositionally biased region" description="Acidic residues" evidence="1">
    <location>
        <begin position="27"/>
        <end position="51"/>
    </location>
</feature>
<sequence length="203" mass="21581">MKKIRLLCLTCLLVLIPVNPAWTFDGGGDDGGSDEGGFDDGGSDDEGDDPGEGGNHDEGDRHDGEDPHGGGHHHDHRVGHHHHGGGMMGPAFGLLGFGPGFGFGGVGFMQPFYPFPYYAYPSAMARPAPPVYIQQQNAGQPAPDSQTSFWHYCRAPEGYYPEVRDCPDGWQQVAPQPAPQPAPQATPEATPTAAPQLPQDNQG</sequence>
<dbReference type="Proteomes" id="UP000183471">
    <property type="component" value="Unassembled WGS sequence"/>
</dbReference>
<evidence type="ECO:0000256" key="2">
    <source>
        <dbReference type="SAM" id="SignalP"/>
    </source>
</evidence>
<organism evidence="3 4">
    <name type="scientific">Nitrosospira multiformis</name>
    <dbReference type="NCBI Taxonomy" id="1231"/>
    <lineage>
        <taxon>Bacteria</taxon>
        <taxon>Pseudomonadati</taxon>
        <taxon>Pseudomonadota</taxon>
        <taxon>Betaproteobacteria</taxon>
        <taxon>Nitrosomonadales</taxon>
        <taxon>Nitrosomonadaceae</taxon>
        <taxon>Nitrosospira</taxon>
    </lineage>
</organism>
<protein>
    <recommendedName>
        <fullName evidence="5">Proline-rich region</fullName>
    </recommendedName>
</protein>
<feature type="compositionally biased region" description="Low complexity" evidence="1">
    <location>
        <begin position="185"/>
        <end position="203"/>
    </location>
</feature>
<proteinExistence type="predicted"/>
<feature type="region of interest" description="Disordered" evidence="1">
    <location>
        <begin position="26"/>
        <end position="83"/>
    </location>
</feature>
<keyword evidence="2" id="KW-0732">Signal</keyword>
<evidence type="ECO:0000313" key="4">
    <source>
        <dbReference type="Proteomes" id="UP000183471"/>
    </source>
</evidence>
<keyword evidence="4" id="KW-1185">Reference proteome</keyword>
<accession>A0ABY0TKQ2</accession>
<name>A0ABY0TKQ2_9PROT</name>
<evidence type="ECO:0000313" key="3">
    <source>
        <dbReference type="EMBL" id="SDQ76141.1"/>
    </source>
</evidence>
<feature type="region of interest" description="Disordered" evidence="1">
    <location>
        <begin position="164"/>
        <end position="203"/>
    </location>
</feature>
<gene>
    <name evidence="3" type="ORF">SAMN05216402_2182</name>
</gene>
<comment type="caution">
    <text evidence="3">The sequence shown here is derived from an EMBL/GenBank/DDBJ whole genome shotgun (WGS) entry which is preliminary data.</text>
</comment>
<reference evidence="3 4" key="1">
    <citation type="submission" date="2016-10" db="EMBL/GenBank/DDBJ databases">
        <authorList>
            <person name="Varghese N."/>
            <person name="Submissions S."/>
        </authorList>
    </citation>
    <scope>NUCLEOTIDE SEQUENCE [LARGE SCALE GENOMIC DNA]</scope>
    <source>
        <strain evidence="3 4">Nl1</strain>
    </source>
</reference>
<evidence type="ECO:0008006" key="5">
    <source>
        <dbReference type="Google" id="ProtNLM"/>
    </source>
</evidence>
<feature type="chain" id="PRO_5046052776" description="Proline-rich region" evidence="2">
    <location>
        <begin position="24"/>
        <end position="203"/>
    </location>
</feature>
<dbReference type="RefSeq" id="WP_143007647.1">
    <property type="nucleotide sequence ID" value="NZ_FNKY01000001.1"/>
</dbReference>
<feature type="compositionally biased region" description="Basic residues" evidence="1">
    <location>
        <begin position="70"/>
        <end position="83"/>
    </location>
</feature>
<dbReference type="EMBL" id="FNKY01000001">
    <property type="protein sequence ID" value="SDQ76141.1"/>
    <property type="molecule type" value="Genomic_DNA"/>
</dbReference>
<evidence type="ECO:0000256" key="1">
    <source>
        <dbReference type="SAM" id="MobiDB-lite"/>
    </source>
</evidence>